<dbReference type="STRING" id="1121477.SAMN02745223_01326"/>
<keyword evidence="3" id="KW-1185">Reference proteome</keyword>
<dbReference type="EMBL" id="LAJF01000036">
    <property type="protein sequence ID" value="KKB86446.1"/>
    <property type="molecule type" value="Genomic_DNA"/>
</dbReference>
<evidence type="ECO:0000313" key="2">
    <source>
        <dbReference type="EMBL" id="SHE88754.1"/>
    </source>
</evidence>
<dbReference type="PATRIC" id="fig|1121477.3.peg.1551"/>
<evidence type="ECO:0000313" key="3">
    <source>
        <dbReference type="Proteomes" id="UP000033608"/>
    </source>
</evidence>
<reference evidence="1 3" key="1">
    <citation type="submission" date="2015-03" db="EMBL/GenBank/DDBJ databases">
        <authorList>
            <person name="Hassan Y.I."/>
            <person name="Lepp D."/>
            <person name="Zhou T."/>
        </authorList>
    </citation>
    <scope>NUCLEOTIDE SEQUENCE [LARGE SCALE GENOMIC DNA]</scope>
    <source>
        <strain evidence="1 3">DSM 17137</strain>
    </source>
</reference>
<dbReference type="OrthoDB" id="8457140at2"/>
<evidence type="ECO:0000313" key="4">
    <source>
        <dbReference type="Proteomes" id="UP000184533"/>
    </source>
</evidence>
<dbReference type="EMBL" id="FQVC01000003">
    <property type="protein sequence ID" value="SHE88754.1"/>
    <property type="molecule type" value="Genomic_DNA"/>
</dbReference>
<protein>
    <submittedName>
        <fullName evidence="1">Uncharacterized protein</fullName>
    </submittedName>
</protein>
<proteinExistence type="predicted"/>
<gene>
    <name evidence="2" type="ORF">SAMN02745223_01326</name>
    <name evidence="1" type="ORF">VW29_02480</name>
</gene>
<evidence type="ECO:0000313" key="1">
    <source>
        <dbReference type="EMBL" id="KKB86446.1"/>
    </source>
</evidence>
<dbReference type="Proteomes" id="UP000184533">
    <property type="component" value="Unassembled WGS sequence"/>
</dbReference>
<sequence length="143" mass="16194">MHEKPIGAFDAMGLIVREGVAVRDLKTREECVQAVVDIDMQIEGMLSQISRVEADPEHSLNRPGWRSKVQGAIRWKKRAKAAVNKLIVQFDKGKPADPSKDSFRYVLLDTLRQELGDAEFDRIRDIARDRYRVAFPSCDGNAP</sequence>
<dbReference type="RefSeq" id="WP_046133775.1">
    <property type="nucleotide sequence ID" value="NZ_FQVC01000003.1"/>
</dbReference>
<reference evidence="2 4" key="2">
    <citation type="submission" date="2016-11" db="EMBL/GenBank/DDBJ databases">
        <authorList>
            <person name="Jaros S."/>
            <person name="Januszkiewicz K."/>
            <person name="Wedrychowicz H."/>
        </authorList>
    </citation>
    <scope>NUCLEOTIDE SEQUENCE [LARGE SCALE GENOMIC DNA]</scope>
    <source>
        <strain evidence="2 4">DSM 17137</strain>
    </source>
</reference>
<dbReference type="AlphaFoldDB" id="A0A0F5LVY1"/>
<organism evidence="1 3">
    <name type="scientific">Devosia limi DSM 17137</name>
    <dbReference type="NCBI Taxonomy" id="1121477"/>
    <lineage>
        <taxon>Bacteria</taxon>
        <taxon>Pseudomonadati</taxon>
        <taxon>Pseudomonadota</taxon>
        <taxon>Alphaproteobacteria</taxon>
        <taxon>Hyphomicrobiales</taxon>
        <taxon>Devosiaceae</taxon>
        <taxon>Devosia</taxon>
    </lineage>
</organism>
<dbReference type="Proteomes" id="UP000033608">
    <property type="component" value="Unassembled WGS sequence"/>
</dbReference>
<name>A0A0F5LVY1_9HYPH</name>
<accession>A0A0F5LVY1</accession>